<keyword evidence="6 7" id="KW-0472">Membrane</keyword>
<reference evidence="9" key="1">
    <citation type="journal article" date="2014" name="Int. J. Syst. Evol. Microbiol.">
        <title>Complete genome sequence of Corynebacterium casei LMG S-19264T (=DSM 44701T), isolated from a smear-ripened cheese.</title>
        <authorList>
            <consortium name="US DOE Joint Genome Institute (JGI-PGF)"/>
            <person name="Walter F."/>
            <person name="Albersmeier A."/>
            <person name="Kalinowski J."/>
            <person name="Ruckert C."/>
        </authorList>
    </citation>
    <scope>NUCLEOTIDE SEQUENCE</scope>
    <source>
        <strain evidence="9">CGMCC 1.12813</strain>
    </source>
</reference>
<dbReference type="RefSeq" id="WP_229733460.1">
    <property type="nucleotide sequence ID" value="NZ_BMGB01000002.1"/>
</dbReference>
<dbReference type="Gene3D" id="1.20.58.370">
    <property type="entry name" value="MalF N-terminal region-like"/>
    <property type="match status" value="1"/>
</dbReference>
<dbReference type="AlphaFoldDB" id="A0A916SRI8"/>
<dbReference type="GO" id="GO:0055085">
    <property type="term" value="P:transmembrane transport"/>
    <property type="evidence" value="ECO:0007669"/>
    <property type="project" value="InterPro"/>
</dbReference>
<feature type="domain" description="ABC transmembrane type-1" evidence="8">
    <location>
        <begin position="84"/>
        <end position="306"/>
    </location>
</feature>
<dbReference type="PANTHER" id="PTHR30193">
    <property type="entry name" value="ABC TRANSPORTER PERMEASE PROTEIN"/>
    <property type="match status" value="1"/>
</dbReference>
<dbReference type="Pfam" id="PF00528">
    <property type="entry name" value="BPD_transp_1"/>
    <property type="match status" value="1"/>
</dbReference>
<dbReference type="SUPFAM" id="SSF160964">
    <property type="entry name" value="MalF N-terminal region-like"/>
    <property type="match status" value="1"/>
</dbReference>
<comment type="subcellular location">
    <subcellularLocation>
        <location evidence="1 7">Cell membrane</location>
        <topology evidence="1 7">Multi-pass membrane protein</topology>
    </subcellularLocation>
</comment>
<dbReference type="InterPro" id="IPR035906">
    <property type="entry name" value="MetI-like_sf"/>
</dbReference>
<dbReference type="SUPFAM" id="SSF161098">
    <property type="entry name" value="MetI-like"/>
    <property type="match status" value="1"/>
</dbReference>
<keyword evidence="3" id="KW-1003">Cell membrane</keyword>
<accession>A0A916SRI8</accession>
<feature type="transmembrane region" description="Helical" evidence="7">
    <location>
        <begin position="130"/>
        <end position="148"/>
    </location>
</feature>
<feature type="transmembrane region" description="Helical" evidence="7">
    <location>
        <begin position="283"/>
        <end position="307"/>
    </location>
</feature>
<evidence type="ECO:0000256" key="7">
    <source>
        <dbReference type="RuleBase" id="RU363032"/>
    </source>
</evidence>
<gene>
    <name evidence="9" type="ORF">GCM10010979_31410</name>
</gene>
<dbReference type="Gene3D" id="1.10.3720.10">
    <property type="entry name" value="MetI-like"/>
    <property type="match status" value="1"/>
</dbReference>
<feature type="transmembrane region" description="Helical" evidence="7">
    <location>
        <begin position="88"/>
        <end position="110"/>
    </location>
</feature>
<comment type="similarity">
    <text evidence="7">Belongs to the binding-protein-dependent transport system permease family.</text>
</comment>
<evidence type="ECO:0000256" key="2">
    <source>
        <dbReference type="ARBA" id="ARBA00022448"/>
    </source>
</evidence>
<feature type="transmembrane region" description="Helical" evidence="7">
    <location>
        <begin position="27"/>
        <end position="48"/>
    </location>
</feature>
<evidence type="ECO:0000256" key="3">
    <source>
        <dbReference type="ARBA" id="ARBA00022475"/>
    </source>
</evidence>
<comment type="caution">
    <text evidence="9">The sequence shown here is derived from an EMBL/GenBank/DDBJ whole genome shotgun (WGS) entry which is preliminary data.</text>
</comment>
<dbReference type="EMBL" id="BMGB01000002">
    <property type="protein sequence ID" value="GGB14563.1"/>
    <property type="molecule type" value="Genomic_DNA"/>
</dbReference>
<keyword evidence="10" id="KW-1185">Reference proteome</keyword>
<evidence type="ECO:0000259" key="8">
    <source>
        <dbReference type="PROSITE" id="PS50928"/>
    </source>
</evidence>
<feature type="transmembrane region" description="Helical" evidence="7">
    <location>
        <begin position="178"/>
        <end position="202"/>
    </location>
</feature>
<organism evidence="9 10">
    <name type="scientific">Conyzicola nivalis</name>
    <dbReference type="NCBI Taxonomy" id="1477021"/>
    <lineage>
        <taxon>Bacteria</taxon>
        <taxon>Bacillati</taxon>
        <taxon>Actinomycetota</taxon>
        <taxon>Actinomycetes</taxon>
        <taxon>Micrococcales</taxon>
        <taxon>Microbacteriaceae</taxon>
        <taxon>Conyzicola</taxon>
    </lineage>
</organism>
<name>A0A916SRI8_9MICO</name>
<evidence type="ECO:0000256" key="5">
    <source>
        <dbReference type="ARBA" id="ARBA00022989"/>
    </source>
</evidence>
<dbReference type="InterPro" id="IPR000515">
    <property type="entry name" value="MetI-like"/>
</dbReference>
<dbReference type="PANTHER" id="PTHR30193:SF37">
    <property type="entry name" value="INNER MEMBRANE ABC TRANSPORTER PERMEASE PROTEIN YCJO"/>
    <property type="match status" value="1"/>
</dbReference>
<dbReference type="InterPro" id="IPR035277">
    <property type="entry name" value="MalF_N"/>
</dbReference>
<dbReference type="Proteomes" id="UP000606922">
    <property type="component" value="Unassembled WGS sequence"/>
</dbReference>
<dbReference type="PROSITE" id="PS50928">
    <property type="entry name" value="ABC_TM1"/>
    <property type="match status" value="1"/>
</dbReference>
<evidence type="ECO:0000313" key="9">
    <source>
        <dbReference type="EMBL" id="GGB14563.1"/>
    </source>
</evidence>
<reference evidence="9" key="2">
    <citation type="submission" date="2020-09" db="EMBL/GenBank/DDBJ databases">
        <authorList>
            <person name="Sun Q."/>
            <person name="Zhou Y."/>
        </authorList>
    </citation>
    <scope>NUCLEOTIDE SEQUENCE</scope>
    <source>
        <strain evidence="9">CGMCC 1.12813</strain>
    </source>
</reference>
<evidence type="ECO:0000256" key="4">
    <source>
        <dbReference type="ARBA" id="ARBA00022692"/>
    </source>
</evidence>
<evidence type="ECO:0000256" key="6">
    <source>
        <dbReference type="ARBA" id="ARBA00023136"/>
    </source>
</evidence>
<proteinExistence type="inferred from homology"/>
<dbReference type="GO" id="GO:0005886">
    <property type="term" value="C:plasma membrane"/>
    <property type="evidence" value="ECO:0007669"/>
    <property type="project" value="UniProtKB-SubCell"/>
</dbReference>
<keyword evidence="2 7" id="KW-0813">Transport</keyword>
<protein>
    <submittedName>
        <fullName evidence="9">ABC transporter permease</fullName>
    </submittedName>
</protein>
<keyword evidence="5 7" id="KW-1133">Transmembrane helix</keyword>
<keyword evidence="4 7" id="KW-0812">Transmembrane</keyword>
<evidence type="ECO:0000313" key="10">
    <source>
        <dbReference type="Proteomes" id="UP000606922"/>
    </source>
</evidence>
<sequence>MVMSRTTSAPPKRLLPSLIPGSATRAFWPYLLPGLALLTLIVIVPLVWNVYLTFTSYRGIRPPEWIGLENWEKLFADDVFWTSFGNSIAMVVAMVVVPTLLGLVLAAMLFDLIGKKFGGKLASFFRATYYLPQILPGVIAAIVIGWILRPQNGALNEVLEGIGLGGLAHNWLGSPDTALPSIMVIMIWVQLGYPIVIFMAALERVDPELYEAAELDGANWIQRFRSITVSIIRPEIFVVTLTCTIAALKVFGPIYTLTGGGPGTSTIVPAYYAYSEFFQSQQVGYGATIATALTVVIAAVSIVFIVFQTRLERKEEEI</sequence>
<evidence type="ECO:0000256" key="1">
    <source>
        <dbReference type="ARBA" id="ARBA00004651"/>
    </source>
</evidence>
<dbReference type="CDD" id="cd06261">
    <property type="entry name" value="TM_PBP2"/>
    <property type="match status" value="1"/>
</dbReference>
<dbReference type="InterPro" id="IPR051393">
    <property type="entry name" value="ABC_transporter_permease"/>
</dbReference>
<feature type="transmembrane region" description="Helical" evidence="7">
    <location>
        <begin position="236"/>
        <end position="255"/>
    </location>
</feature>